<organism evidence="2">
    <name type="scientific">viral metagenome</name>
    <dbReference type="NCBI Taxonomy" id="1070528"/>
    <lineage>
        <taxon>unclassified sequences</taxon>
        <taxon>metagenomes</taxon>
        <taxon>organismal metagenomes</taxon>
    </lineage>
</organism>
<evidence type="ECO:0008006" key="3">
    <source>
        <dbReference type="Google" id="ProtNLM"/>
    </source>
</evidence>
<feature type="transmembrane region" description="Helical" evidence="1">
    <location>
        <begin position="259"/>
        <end position="277"/>
    </location>
</feature>
<evidence type="ECO:0000256" key="1">
    <source>
        <dbReference type="SAM" id="Phobius"/>
    </source>
</evidence>
<feature type="transmembrane region" description="Helical" evidence="1">
    <location>
        <begin position="233"/>
        <end position="253"/>
    </location>
</feature>
<sequence length="541" mass="61515">MGSGFWIFTSILAIIVLIIVCLVGHFFGVISKELISWALSSLNFSQIATNASATNKAVFNKFKEKISNFLKRISLFGAPPKSTATTKAQSYGEFLKYIGLKVIAVLIQTFLGVYALWMCKVAQTNILPSDFRGAPYTDLPPIIDSIITQVNFFKLDGDDYSTKLLFQYLYIPDKSANDSKQINSQFSMLNKLREINESPTISGTTMYFIYLLENLFCLNFSMINMFFSFFNSFYEWVLVLFGSYLLIFVFVVNMLLSNIVFLYIFFAGIFTWIWKLNKPQVVVQDGQKLTKPNFVQNWVYITLFSMPFTWLFTLIETIFLLNCFLPFLVLGNMAVFPLITLYCILSICFIVAKVTEGSKTGETYTFMSLYVNKMRYMITPIFIIMSIYIIIAAKAYLGSTERNAAIVAVIIVLITLMNIPITNVNDFGTKDTEPYNYMQAEKRTQFKLSSTVLWALSGAVTSGDLAINIANQINKIQKFDNHVNQVQGNTVPQQQQQLPPQVQTGGKNLFTDVEQSDNLIKKMQQLNNKIRENITLSVMPM</sequence>
<feature type="transmembrane region" description="Helical" evidence="1">
    <location>
        <begin position="6"/>
        <end position="30"/>
    </location>
</feature>
<dbReference type="EMBL" id="MN739821">
    <property type="protein sequence ID" value="QHT27280.1"/>
    <property type="molecule type" value="Genomic_DNA"/>
</dbReference>
<feature type="transmembrane region" description="Helical" evidence="1">
    <location>
        <begin position="403"/>
        <end position="421"/>
    </location>
</feature>
<name>A0A6C0EFU6_9ZZZZ</name>
<feature type="transmembrane region" description="Helical" evidence="1">
    <location>
        <begin position="334"/>
        <end position="355"/>
    </location>
</feature>
<protein>
    <recommendedName>
        <fullName evidence="3">Transmembrane protein</fullName>
    </recommendedName>
</protein>
<proteinExistence type="predicted"/>
<accession>A0A6C0EFU6</accession>
<evidence type="ECO:0000313" key="2">
    <source>
        <dbReference type="EMBL" id="QHT27280.1"/>
    </source>
</evidence>
<feature type="transmembrane region" description="Helical" evidence="1">
    <location>
        <begin position="207"/>
        <end position="226"/>
    </location>
</feature>
<reference evidence="2" key="1">
    <citation type="journal article" date="2020" name="Nature">
        <title>Giant virus diversity and host interactions through global metagenomics.</title>
        <authorList>
            <person name="Schulz F."/>
            <person name="Roux S."/>
            <person name="Paez-Espino D."/>
            <person name="Jungbluth S."/>
            <person name="Walsh D.A."/>
            <person name="Denef V.J."/>
            <person name="McMahon K.D."/>
            <person name="Konstantinidis K.T."/>
            <person name="Eloe-Fadrosh E.A."/>
            <person name="Kyrpides N.C."/>
            <person name="Woyke T."/>
        </authorList>
    </citation>
    <scope>NUCLEOTIDE SEQUENCE</scope>
    <source>
        <strain evidence="2">GVMAG-M-3300023179-33</strain>
    </source>
</reference>
<keyword evidence="1" id="KW-0812">Transmembrane</keyword>
<keyword evidence="1" id="KW-1133">Transmembrane helix</keyword>
<feature type="transmembrane region" description="Helical" evidence="1">
    <location>
        <begin position="376"/>
        <end position="397"/>
    </location>
</feature>
<feature type="transmembrane region" description="Helical" evidence="1">
    <location>
        <begin position="97"/>
        <end position="117"/>
    </location>
</feature>
<dbReference type="AlphaFoldDB" id="A0A6C0EFU6"/>
<keyword evidence="1" id="KW-0472">Membrane</keyword>
<feature type="transmembrane region" description="Helical" evidence="1">
    <location>
        <begin position="298"/>
        <end position="328"/>
    </location>
</feature>